<sequence>MHNTEECFKLARRDEERRSRNRTKTTTSQNDNYVMCEPRDDTKSIEVRVHLDKMSDTAILDTGSNRNYISETVVKEWKLNVQEDQKITTIYGNSTESVSKYSTTQRCKIEGSKRTYNIKFYVLKSLPVPMILGNEFLINNDIVLNLKKTD</sequence>
<protein>
    <recommendedName>
        <fullName evidence="4">Pol polyprotein</fullName>
    </recommendedName>
</protein>
<dbReference type="EMBL" id="SBJO01000154">
    <property type="protein sequence ID" value="KAF9762569.1"/>
    <property type="molecule type" value="Genomic_DNA"/>
</dbReference>
<evidence type="ECO:0008006" key="4">
    <source>
        <dbReference type="Google" id="ProtNLM"/>
    </source>
</evidence>
<dbReference type="SUPFAM" id="SSF50630">
    <property type="entry name" value="Acid proteases"/>
    <property type="match status" value="1"/>
</dbReference>
<keyword evidence="3" id="KW-1185">Reference proteome</keyword>
<dbReference type="Proteomes" id="UP000740883">
    <property type="component" value="Unassembled WGS sequence"/>
</dbReference>
<dbReference type="OrthoDB" id="1750432at2759"/>
<dbReference type="AlphaFoldDB" id="A0A9P6GXZ1"/>
<accession>A0A9P6GXZ1</accession>
<feature type="region of interest" description="Disordered" evidence="1">
    <location>
        <begin position="13"/>
        <end position="32"/>
    </location>
</feature>
<reference evidence="2 3" key="1">
    <citation type="journal article" date="2020" name="Genome Biol. Evol.">
        <title>Comparative genomics of strictly vertically transmitted, feminizing microsporidia endosymbionts of amphipod crustaceans.</title>
        <authorList>
            <person name="Cormier A."/>
            <person name="Chebbi M.A."/>
            <person name="Giraud I."/>
            <person name="Wattier R."/>
            <person name="Teixeira M."/>
            <person name="Gilbert C."/>
            <person name="Rigaud T."/>
            <person name="Cordaux R."/>
        </authorList>
    </citation>
    <scope>NUCLEOTIDE SEQUENCE [LARGE SCALE GENOMIC DNA]</scope>
    <source>
        <strain evidence="2 3">Ou3-Ou53</strain>
    </source>
</reference>
<proteinExistence type="predicted"/>
<evidence type="ECO:0000256" key="1">
    <source>
        <dbReference type="SAM" id="MobiDB-lite"/>
    </source>
</evidence>
<dbReference type="Pfam" id="PF13975">
    <property type="entry name" value="gag-asp_proteas"/>
    <property type="match status" value="1"/>
</dbReference>
<gene>
    <name evidence="2" type="ORF">NGRA_1920</name>
</gene>
<comment type="caution">
    <text evidence="2">The sequence shown here is derived from an EMBL/GenBank/DDBJ whole genome shotgun (WGS) entry which is preliminary data.</text>
</comment>
<evidence type="ECO:0000313" key="2">
    <source>
        <dbReference type="EMBL" id="KAF9762569.1"/>
    </source>
</evidence>
<name>A0A9P6GXZ1_9MICR</name>
<dbReference type="Gene3D" id="2.40.70.10">
    <property type="entry name" value="Acid Proteases"/>
    <property type="match status" value="1"/>
</dbReference>
<dbReference type="CDD" id="cd00303">
    <property type="entry name" value="retropepsin_like"/>
    <property type="match status" value="1"/>
</dbReference>
<dbReference type="InterPro" id="IPR021109">
    <property type="entry name" value="Peptidase_aspartic_dom_sf"/>
</dbReference>
<evidence type="ECO:0000313" key="3">
    <source>
        <dbReference type="Proteomes" id="UP000740883"/>
    </source>
</evidence>
<organism evidence="2 3">
    <name type="scientific">Nosema granulosis</name>
    <dbReference type="NCBI Taxonomy" id="83296"/>
    <lineage>
        <taxon>Eukaryota</taxon>
        <taxon>Fungi</taxon>
        <taxon>Fungi incertae sedis</taxon>
        <taxon>Microsporidia</taxon>
        <taxon>Nosematidae</taxon>
        <taxon>Nosema</taxon>
    </lineage>
</organism>